<evidence type="ECO:0000313" key="5">
    <source>
        <dbReference type="EMBL" id="SNR25931.1"/>
    </source>
</evidence>
<evidence type="ECO:0000259" key="4">
    <source>
        <dbReference type="PROSITE" id="PS50093"/>
    </source>
</evidence>
<dbReference type="Proteomes" id="UP000198397">
    <property type="component" value="Unassembled WGS sequence"/>
</dbReference>
<dbReference type="EMBL" id="FZNQ01000001">
    <property type="protein sequence ID" value="SNR25931.1"/>
    <property type="molecule type" value="Genomic_DNA"/>
</dbReference>
<keyword evidence="3" id="KW-0812">Transmembrane</keyword>
<name>A0A238UVL6_HALVU</name>
<dbReference type="Pfam" id="PF18911">
    <property type="entry name" value="PKD_4"/>
    <property type="match status" value="2"/>
</dbReference>
<keyword evidence="3" id="KW-1133">Transmembrane helix</keyword>
<evidence type="ECO:0000256" key="1">
    <source>
        <dbReference type="ARBA" id="ARBA00022729"/>
    </source>
</evidence>
<feature type="compositionally biased region" description="Polar residues" evidence="2">
    <location>
        <begin position="1676"/>
        <end position="1686"/>
    </location>
</feature>
<dbReference type="InterPro" id="IPR022409">
    <property type="entry name" value="PKD/Chitinase_dom"/>
</dbReference>
<feature type="region of interest" description="Disordered" evidence="2">
    <location>
        <begin position="1675"/>
        <end position="1699"/>
    </location>
</feature>
<reference evidence="5 6" key="1">
    <citation type="submission" date="2017-06" db="EMBL/GenBank/DDBJ databases">
        <authorList>
            <person name="Kim H.J."/>
            <person name="Triplett B.A."/>
        </authorList>
    </citation>
    <scope>NUCLEOTIDE SEQUENCE [LARGE SCALE GENOMIC DNA]</scope>
    <source>
        <strain evidence="5 6">DSM 8800</strain>
    </source>
</reference>
<dbReference type="Gene3D" id="2.60.40.10">
    <property type="entry name" value="Immunoglobulins"/>
    <property type="match status" value="4"/>
</dbReference>
<feature type="region of interest" description="Disordered" evidence="2">
    <location>
        <begin position="2004"/>
        <end position="2051"/>
    </location>
</feature>
<dbReference type="InterPro" id="IPR035986">
    <property type="entry name" value="PKD_dom_sf"/>
</dbReference>
<feature type="region of interest" description="Disordered" evidence="2">
    <location>
        <begin position="962"/>
        <end position="1010"/>
    </location>
</feature>
<dbReference type="OrthoDB" id="331677at2157"/>
<feature type="transmembrane region" description="Helical" evidence="3">
    <location>
        <begin position="12"/>
        <end position="35"/>
    </location>
</feature>
<dbReference type="Pfam" id="PF07705">
    <property type="entry name" value="CARDB"/>
    <property type="match status" value="1"/>
</dbReference>
<dbReference type="Gene3D" id="2.160.20.110">
    <property type="match status" value="1"/>
</dbReference>
<feature type="compositionally biased region" description="Acidic residues" evidence="2">
    <location>
        <begin position="81"/>
        <end position="112"/>
    </location>
</feature>
<keyword evidence="6" id="KW-1185">Reference proteome</keyword>
<dbReference type="InterPro" id="IPR011635">
    <property type="entry name" value="CARDB"/>
</dbReference>
<keyword evidence="3" id="KW-0472">Membrane</keyword>
<dbReference type="SMART" id="SM00089">
    <property type="entry name" value="PKD"/>
    <property type="match status" value="2"/>
</dbReference>
<dbReference type="SUPFAM" id="SSF49299">
    <property type="entry name" value="PKD domain"/>
    <property type="match status" value="2"/>
</dbReference>
<dbReference type="InterPro" id="IPR026371">
    <property type="entry name" value="PGF_CTERM"/>
</dbReference>
<protein>
    <submittedName>
        <fullName evidence="5">PGF-CTERM protein</fullName>
    </submittedName>
</protein>
<feature type="region of interest" description="Disordered" evidence="2">
    <location>
        <begin position="39"/>
        <end position="112"/>
    </location>
</feature>
<feature type="compositionally biased region" description="Basic and acidic residues" evidence="2">
    <location>
        <begin position="991"/>
        <end position="1004"/>
    </location>
</feature>
<feature type="domain" description="PKD" evidence="4">
    <location>
        <begin position="454"/>
        <end position="531"/>
    </location>
</feature>
<evidence type="ECO:0000256" key="2">
    <source>
        <dbReference type="SAM" id="MobiDB-lite"/>
    </source>
</evidence>
<dbReference type="NCBIfam" id="TIGR04126">
    <property type="entry name" value="PGF_CTERM"/>
    <property type="match status" value="1"/>
</dbReference>
<feature type="transmembrane region" description="Helical" evidence="3">
    <location>
        <begin position="2051"/>
        <end position="2070"/>
    </location>
</feature>
<feature type="domain" description="PKD" evidence="4">
    <location>
        <begin position="556"/>
        <end position="595"/>
    </location>
</feature>
<evidence type="ECO:0000256" key="3">
    <source>
        <dbReference type="SAM" id="Phobius"/>
    </source>
</evidence>
<keyword evidence="1" id="KW-0732">Signal</keyword>
<feature type="compositionally biased region" description="Acidic residues" evidence="2">
    <location>
        <begin position="2018"/>
        <end position="2047"/>
    </location>
</feature>
<accession>A0A238UVL6</accession>
<evidence type="ECO:0000313" key="6">
    <source>
        <dbReference type="Proteomes" id="UP000198397"/>
    </source>
</evidence>
<organism evidence="5 6">
    <name type="scientific">Halorubrum vacuolatum</name>
    <name type="common">Natronobacterium vacuolatum</name>
    <dbReference type="NCBI Taxonomy" id="63740"/>
    <lineage>
        <taxon>Archaea</taxon>
        <taxon>Methanobacteriati</taxon>
        <taxon>Methanobacteriota</taxon>
        <taxon>Stenosarchaea group</taxon>
        <taxon>Halobacteria</taxon>
        <taxon>Halobacteriales</taxon>
        <taxon>Haloferacaceae</taxon>
        <taxon>Halorubrum</taxon>
    </lineage>
</organism>
<dbReference type="PROSITE" id="PS50093">
    <property type="entry name" value="PKD"/>
    <property type="match status" value="2"/>
</dbReference>
<dbReference type="InterPro" id="IPR013783">
    <property type="entry name" value="Ig-like_fold"/>
</dbReference>
<dbReference type="GO" id="GO:0005886">
    <property type="term" value="C:plasma membrane"/>
    <property type="evidence" value="ECO:0007669"/>
    <property type="project" value="UniProtKB-SubCell"/>
</dbReference>
<proteinExistence type="predicted"/>
<feature type="compositionally biased region" description="Gly residues" evidence="2">
    <location>
        <begin position="1901"/>
        <end position="1914"/>
    </location>
</feature>
<sequence length="2077" mass="220267">MTLERRQINAIVLSVMMVTSMIASVAMFGGGSAAIEEVESGSTSDVGSAVIDGTGTWQTTGSNDGADAESNNDTDTSTVDGEAEDDDDDDADADQGDSDPESDEAAAEDIDRDVETAVIQSEGTEIIVNDVEDLQKVNDNLDADVILRNDINATETEDWNDGAGFEPIGSSGSPFTGTFDGRGHVIEGLTIDRPDESNVGLFGYADQTTIQNVRLENASIVGDDRTGGIAGTVDEPQSADSFVMNTSVEGTIESTSGLYAGGIVAFATGGGSGQSAYGPVLDEENRFSGEITGDQYVGGLLGRSNFGTEMGVGYVEDAMVDGNEYVGGLVGFSSFNPSTFDEMYVSATVEASGDSGAVVGRIGDDGSGSDGVDQFPDVYWDEDVEDSEYVGSFTSGAEPGADRAEPIGLTTEEMTGEDVRANMGNFSFDDRWLVRTNPDDYPIFFWEARTPDAPEASIDTSRAAVEVDETVVFDAGDSDGEIDTYEWDFDDGTDTTGESVDHSFDEPGAYTVVLGVTGPTGVDTATVDVLVSDGDSDAFVINPSTAEVGEEVEFTSPDGEQYEWDFDDGTTAVGESPTHTFLQPGVYEVTMITGDEDVTRIIAIEEGPIAISTVESTFTDGAAVIDGLSVDTEFSVDVESERDVESVILEIENETYDMVPNGDDTWEADVDLSTIEDDTVVEVIATDDLGRQDIEQRSIRYEATPEWLTWMLENAEDVQELDGREVEAGVEVVLLDFDRQVDVLSGVFPWERDFAALKELNTGVYITAPQGLVEVTLDGEGEVVVKGVEVELEGGGAGTVDRDYELQSAEASLGGGISAPVWQASFDPPFVPEQSIQVRAEGDATTGAEFEGNDTGLDFQQGTIQPMIGLTADSTFGVSGGEVTAGVDGSTGGSAAFGLQDPYLRSIGVPVESNIFGEVDVTVYQGEFTFVIVDDEIELASANTEAMTSDGLTTVERHSDWGVADKHGEPPESSEPAGVMQAESSAVQEDDDRRLSERDLEDTHPAIAQTEDETVVMWSRQDEAKDVVEGRDLAVRIEGDDWGDTQWVTDDGYHDSHPELETREDGDTLLAAWERVDTELSEEGTPADAFPNTEVAVATTEDPNTWTEPMLLSEAVTNESVMTHEPAVASAGDQWLVAWQRNEANDPQNVDDTHVDYALLSQSNATSNAPVEIERSGTVENAIQPAVAGNDDGTFTVGYFEPAADRAEGTVTRSVLNASTGVESVENHEIERFGDLTVSEDRIMWSERVDGEDRIQDADAETAPETLELDGNISEIDDIDLRSAGDQNILTYRGTPLGESTRDIIYRIEQDGDWTADRRIAGGDDDVAVWHAATELRDDTFQTAYAKRPTGTDAVNDVFINEGSPSPAYTVSAELVDDEDPSVGDEVTVAYEVKNVGLDASEGIDLEIASGGEVLDSSSLGPLDMNEQVEGTFEVEVGESGTLQLDIDDTSVLPELTTSERTESSSEQEPWLPTSANITVAEPEIGVGAVSTTVNESDTSADIDVSNAGNATATDVPLAVYSGSTRLANATIDRVEANATATTTVEIDESELDETVSETIVLDPDGELPEDWIADLGERRSVWLLQPDLAIDGSTTYENRSGVLVADVGISNSGDLDAIATLSIRNESDSVIGEETFLVESTTNATVHEDVLVELTDRPEDDESLELFVDPLVQDATPSTTGTSDTFGPVLDTDSPPPVDGGFDVTIDRLDNEVVDGDSIHGEVSVENTEDIPGAQTIEIEANDVTETRGVSLNGSESRTIDIEIPDVSDDEPEVTVVITSEDDKASAAVDVLSGPEFDVEVTDAPDQLSADDTLSVEANVANVGDIDGETTVDLILNGVVLGTETVPVAGASAESVTIETDLASDDTGEDLPLMVDVTGDSDRRTIDVVTPGTDDTTAGNGNGGGGGGGGGAGAPSPDDERFEITSSEVLEQEDGDTPIDITTTITNTGGPSDDQTVELVIDGEPVAQEELRLGSDGEVTVEFTDVDVSDLDDGEHTYQVTTAEDTYTGTFTLGTADDPDDTEDEDETVDSPTDDTADAPEEEPTVEEQAPGFGIVVALFALLSIGVLASSRRRME</sequence>
<feature type="region of interest" description="Disordered" evidence="2">
    <location>
        <begin position="1885"/>
        <end position="1921"/>
    </location>
</feature>
<dbReference type="CDD" id="cd00146">
    <property type="entry name" value="PKD"/>
    <property type="match status" value="2"/>
</dbReference>
<dbReference type="RefSeq" id="WP_089383378.1">
    <property type="nucleotide sequence ID" value="NZ_FZNQ01000001.1"/>
</dbReference>
<gene>
    <name evidence="5" type="ORF">SAMN06264855_101422</name>
</gene>
<dbReference type="GO" id="GO:0030115">
    <property type="term" value="C:S-layer"/>
    <property type="evidence" value="ECO:0007669"/>
    <property type="project" value="UniProtKB-SubCell"/>
</dbReference>
<feature type="compositionally biased region" description="Polar residues" evidence="2">
    <location>
        <begin position="55"/>
        <end position="65"/>
    </location>
</feature>
<feature type="compositionally biased region" description="Polar residues" evidence="2">
    <location>
        <begin position="2004"/>
        <end position="2014"/>
    </location>
</feature>
<dbReference type="InterPro" id="IPR000601">
    <property type="entry name" value="PKD_dom"/>
</dbReference>